<evidence type="ECO:0000256" key="1">
    <source>
        <dbReference type="SAM" id="Phobius"/>
    </source>
</evidence>
<dbReference type="EMBL" id="HBUF01284394">
    <property type="protein sequence ID" value="CAG6687981.1"/>
    <property type="molecule type" value="Transcribed_RNA"/>
</dbReference>
<name>A0A8D8X8M0_9HEMI</name>
<dbReference type="AlphaFoldDB" id="A0A8D8X8M0"/>
<sequence length="121" mass="14728">MYIRTLKHLWKFKKTFQSIEHYQWIMRIPCFAEEQDTIVSSTFIHSSADYLKMLSLFNEDIKLELRGYGKCLLFCTRFEKIDCLILKLYTFICCKCVLNCNLPIMFVYFYIDKRKDLQVYK</sequence>
<reference evidence="2" key="1">
    <citation type="submission" date="2021-05" db="EMBL/GenBank/DDBJ databases">
        <authorList>
            <person name="Alioto T."/>
            <person name="Alioto T."/>
            <person name="Gomez Garrido J."/>
        </authorList>
    </citation>
    <scope>NUCLEOTIDE SEQUENCE</scope>
</reference>
<keyword evidence="1" id="KW-1133">Transmembrane helix</keyword>
<keyword evidence="1" id="KW-0472">Membrane</keyword>
<accession>A0A8D8X8M0</accession>
<dbReference type="EMBL" id="HBUF01284397">
    <property type="protein sequence ID" value="CAG6687988.1"/>
    <property type="molecule type" value="Transcribed_RNA"/>
</dbReference>
<feature type="transmembrane region" description="Helical" evidence="1">
    <location>
        <begin position="88"/>
        <end position="111"/>
    </location>
</feature>
<proteinExistence type="predicted"/>
<evidence type="ECO:0000313" key="2">
    <source>
        <dbReference type="EMBL" id="CAG6687988.1"/>
    </source>
</evidence>
<protein>
    <submittedName>
        <fullName evidence="2">Uncharacterized protein</fullName>
    </submittedName>
</protein>
<keyword evidence="1" id="KW-0812">Transmembrane</keyword>
<organism evidence="2">
    <name type="scientific">Cacopsylla melanoneura</name>
    <dbReference type="NCBI Taxonomy" id="428564"/>
    <lineage>
        <taxon>Eukaryota</taxon>
        <taxon>Metazoa</taxon>
        <taxon>Ecdysozoa</taxon>
        <taxon>Arthropoda</taxon>
        <taxon>Hexapoda</taxon>
        <taxon>Insecta</taxon>
        <taxon>Pterygota</taxon>
        <taxon>Neoptera</taxon>
        <taxon>Paraneoptera</taxon>
        <taxon>Hemiptera</taxon>
        <taxon>Sternorrhyncha</taxon>
        <taxon>Psylloidea</taxon>
        <taxon>Psyllidae</taxon>
        <taxon>Psyllinae</taxon>
        <taxon>Cacopsylla</taxon>
    </lineage>
</organism>